<keyword evidence="2" id="KW-1185">Reference proteome</keyword>
<dbReference type="AlphaFoldDB" id="A0AA40DUJ2"/>
<name>A0AA40DUJ2_9PEZI</name>
<sequence>MPSARELILQHSQNVRHNPKYISYTDKHWAQEYKPMQNLSVHSSIDHEGITHTTLESKSDIEHWWHTEISDIVLSAWAQYPAIVQTCHTKPLKDVDIPNNVDSTYGIYIGNQRFPVAIGKMKRNLINNRQYADKYECPQVFCWDGESLLILQFRARKAEHIRNADCPVDCWVIPANGSTCTLRYALYRLMVQGFRRCQAAAAAKPLSVGTLAEHGREFFTGQPIWSVDGQSSINHPEGYLRSVDGATGGLYWGHPMVEDIVWETGGFWE</sequence>
<gene>
    <name evidence="1" type="ORF">B0T21DRAFT_387313</name>
</gene>
<protein>
    <submittedName>
        <fullName evidence="1">Uncharacterized protein</fullName>
    </submittedName>
</protein>
<accession>A0AA40DUJ2</accession>
<evidence type="ECO:0000313" key="2">
    <source>
        <dbReference type="Proteomes" id="UP001172159"/>
    </source>
</evidence>
<comment type="caution">
    <text evidence="1">The sequence shown here is derived from an EMBL/GenBank/DDBJ whole genome shotgun (WGS) entry which is preliminary data.</text>
</comment>
<dbReference type="Proteomes" id="UP001172159">
    <property type="component" value="Unassembled WGS sequence"/>
</dbReference>
<dbReference type="EMBL" id="JAUKTV010000016">
    <property type="protein sequence ID" value="KAK0712338.1"/>
    <property type="molecule type" value="Genomic_DNA"/>
</dbReference>
<evidence type="ECO:0000313" key="1">
    <source>
        <dbReference type="EMBL" id="KAK0712338.1"/>
    </source>
</evidence>
<organism evidence="1 2">
    <name type="scientific">Apiosordaria backusii</name>
    <dbReference type="NCBI Taxonomy" id="314023"/>
    <lineage>
        <taxon>Eukaryota</taxon>
        <taxon>Fungi</taxon>
        <taxon>Dikarya</taxon>
        <taxon>Ascomycota</taxon>
        <taxon>Pezizomycotina</taxon>
        <taxon>Sordariomycetes</taxon>
        <taxon>Sordariomycetidae</taxon>
        <taxon>Sordariales</taxon>
        <taxon>Lasiosphaeriaceae</taxon>
        <taxon>Apiosordaria</taxon>
    </lineage>
</organism>
<reference evidence="1" key="1">
    <citation type="submission" date="2023-06" db="EMBL/GenBank/DDBJ databases">
        <title>Genome-scale phylogeny and comparative genomics of the fungal order Sordariales.</title>
        <authorList>
            <consortium name="Lawrence Berkeley National Laboratory"/>
            <person name="Hensen N."/>
            <person name="Bonometti L."/>
            <person name="Westerberg I."/>
            <person name="Brannstrom I.O."/>
            <person name="Guillou S."/>
            <person name="Cros-Aarteil S."/>
            <person name="Calhoun S."/>
            <person name="Haridas S."/>
            <person name="Kuo A."/>
            <person name="Mondo S."/>
            <person name="Pangilinan J."/>
            <person name="Riley R."/>
            <person name="Labutti K."/>
            <person name="Andreopoulos B."/>
            <person name="Lipzen A."/>
            <person name="Chen C."/>
            <person name="Yanf M."/>
            <person name="Daum C."/>
            <person name="Ng V."/>
            <person name="Clum A."/>
            <person name="Steindorff A."/>
            <person name="Ohm R."/>
            <person name="Martin F."/>
            <person name="Silar P."/>
            <person name="Natvig D."/>
            <person name="Lalanne C."/>
            <person name="Gautier V."/>
            <person name="Ament-Velasquez S.L."/>
            <person name="Kruys A."/>
            <person name="Hutchinson M.I."/>
            <person name="Powell A.J."/>
            <person name="Barry K."/>
            <person name="Miller A.N."/>
            <person name="Grigoriev I.V."/>
            <person name="Debuchy R."/>
            <person name="Gladieux P."/>
            <person name="Thoren M.H."/>
            <person name="Johannesson H."/>
        </authorList>
    </citation>
    <scope>NUCLEOTIDE SEQUENCE</scope>
    <source>
        <strain evidence="1">CBS 540.89</strain>
    </source>
</reference>
<proteinExistence type="predicted"/>